<dbReference type="Proteomes" id="UP001065373">
    <property type="component" value="Chromosome"/>
</dbReference>
<dbReference type="EMBL" id="JAXUHJ010000003">
    <property type="protein sequence ID" value="MEJ8542190.1"/>
    <property type="molecule type" value="Genomic_DNA"/>
</dbReference>
<reference evidence="2" key="1">
    <citation type="submission" date="2022-09" db="EMBL/GenBank/DDBJ databases">
        <title>Characterization of three MwoI isoschizomers from sequenced genome and metagenomes.</title>
        <authorList>
            <person name="Fomenkov A."/>
            <person name="Xu S.Y."/>
            <person name="Roberts R.J."/>
        </authorList>
    </citation>
    <scope>NUCLEOTIDE SEQUENCE</scope>
    <source>
        <strain evidence="2">DSM 2970</strain>
    </source>
</reference>
<dbReference type="RefSeq" id="WP_074359415.1">
    <property type="nucleotide sequence ID" value="NZ_CP104550.1"/>
</dbReference>
<gene>
    <name evidence="2" type="ORF">N5910_07755</name>
    <name evidence="1" type="ORF">U2150_01600</name>
</gene>
<dbReference type="GeneID" id="75107137"/>
<keyword evidence="3" id="KW-1185">Reference proteome</keyword>
<reference evidence="1 3" key="2">
    <citation type="submission" date="2023-12" db="EMBL/GenBank/DDBJ databases">
        <title>Phenotypic and Genomic Characterization of Methanothermobacter wolfeii Strain BSEL, a CO2-Capturing Archaeon with Minimal Nutrient Requirements.</title>
        <authorList>
            <person name="Ale Enriquez F."/>
            <person name="Ahring B.K."/>
        </authorList>
    </citation>
    <scope>NUCLEOTIDE SEQUENCE [LARGE SCALE GENOMIC DNA]</scope>
    <source>
        <strain evidence="1 3">BSEL-1</strain>
    </source>
</reference>
<sequence>MLEDLIREAYLESAENRRRGDREEEVRAIRDYIRSAGRIAVPNWNQEKIRVINEVLAEFGLPEAEHLQFNTSWVDLTRMPAVTKALLALDISGADLVIARGRLGVPGSGSLLVIMDSRGRLLSAATSPPHVLHGKPVAEAVRSEMRLALERLGFTMEK</sequence>
<dbReference type="SMR" id="A0A9E7RT74"/>
<dbReference type="InterPro" id="IPR012019">
    <property type="entry name" value="HcgB"/>
</dbReference>
<dbReference type="AlphaFoldDB" id="A0A9E7RT74"/>
<proteinExistence type="predicted"/>
<evidence type="ECO:0000313" key="1">
    <source>
        <dbReference type="EMBL" id="MEJ8542190.1"/>
    </source>
</evidence>
<accession>A0A9E7RT74</accession>
<evidence type="ECO:0000313" key="3">
    <source>
        <dbReference type="Proteomes" id="UP001369247"/>
    </source>
</evidence>
<name>A0A9E7RT74_METWO</name>
<dbReference type="Gene3D" id="1.10.287.470">
    <property type="entry name" value="Helix hairpin bin"/>
    <property type="match status" value="1"/>
</dbReference>
<dbReference type="InterPro" id="IPR010254">
    <property type="entry name" value="B12-dep_deHydtase_bsu"/>
</dbReference>
<dbReference type="KEGG" id="mwo:MWSIV6_1536"/>
<dbReference type="EMBL" id="CP104550">
    <property type="protein sequence ID" value="UXH31426.1"/>
    <property type="molecule type" value="Genomic_DNA"/>
</dbReference>
<dbReference type="Pfam" id="PF11576">
    <property type="entry name" value="HcgB"/>
    <property type="match status" value="1"/>
</dbReference>
<dbReference type="Proteomes" id="UP001369247">
    <property type="component" value="Unassembled WGS sequence"/>
</dbReference>
<protein>
    <submittedName>
        <fullName evidence="2">DUF3236 domain-containing protein</fullName>
    </submittedName>
</protein>
<organism evidence="2">
    <name type="scientific">Methanothermobacter wolfeii</name>
    <name type="common">Methanobacterium wolfei</name>
    <dbReference type="NCBI Taxonomy" id="145261"/>
    <lineage>
        <taxon>Archaea</taxon>
        <taxon>Methanobacteriati</taxon>
        <taxon>Methanobacteriota</taxon>
        <taxon>Methanomada group</taxon>
        <taxon>Methanobacteria</taxon>
        <taxon>Methanobacteriales</taxon>
        <taxon>Methanobacteriaceae</taxon>
        <taxon>Methanothermobacter</taxon>
    </lineage>
</organism>
<dbReference type="GeneID" id="58979163"/>
<dbReference type="Gene3D" id="3.40.50.10150">
    <property type="entry name" value="B12-dependent dehydatase associated subunit"/>
    <property type="match status" value="1"/>
</dbReference>
<dbReference type="PIRSF" id="PIRSF005018">
    <property type="entry name" value="UCP005018"/>
    <property type="match status" value="1"/>
</dbReference>
<evidence type="ECO:0000313" key="2">
    <source>
        <dbReference type="EMBL" id="UXH31426.1"/>
    </source>
</evidence>